<accession>A0A545SSI2</accession>
<comment type="caution">
    <text evidence="1">The sequence shown here is derived from an EMBL/GenBank/DDBJ whole genome shotgun (WGS) entry which is preliminary data.</text>
</comment>
<dbReference type="RefSeq" id="WP_142853328.1">
    <property type="nucleotide sequence ID" value="NZ_FXWW01000001.1"/>
</dbReference>
<dbReference type="GO" id="GO:0008725">
    <property type="term" value="F:DNA-3-methyladenine glycosylase activity"/>
    <property type="evidence" value="ECO:0007669"/>
    <property type="project" value="InterPro"/>
</dbReference>
<dbReference type="GO" id="GO:0006284">
    <property type="term" value="P:base-excision repair"/>
    <property type="evidence" value="ECO:0007669"/>
    <property type="project" value="InterPro"/>
</dbReference>
<gene>
    <name evidence="1" type="ORF">FIL88_08605</name>
</gene>
<dbReference type="AlphaFoldDB" id="A0A545SSI2"/>
<dbReference type="PANTHER" id="PTHR30037:SF3">
    <property type="entry name" value="BLR0857 PROTEIN"/>
    <property type="match status" value="1"/>
</dbReference>
<dbReference type="EMBL" id="VICH01000005">
    <property type="protein sequence ID" value="TQV67895.1"/>
    <property type="molecule type" value="Genomic_DNA"/>
</dbReference>
<dbReference type="SUPFAM" id="SSF48150">
    <property type="entry name" value="DNA-glycosylase"/>
    <property type="match status" value="1"/>
</dbReference>
<evidence type="ECO:0000313" key="2">
    <source>
        <dbReference type="Proteomes" id="UP000315816"/>
    </source>
</evidence>
<dbReference type="InterPro" id="IPR011257">
    <property type="entry name" value="DNA_glycosylase"/>
</dbReference>
<protein>
    <submittedName>
        <fullName evidence="1">3-methyladenine DNA glycosylase</fullName>
    </submittedName>
</protein>
<name>A0A545SSI2_9RHOB</name>
<organism evidence="1 2">
    <name type="scientific">Aliiroseovarius halocynthiae</name>
    <dbReference type="NCBI Taxonomy" id="985055"/>
    <lineage>
        <taxon>Bacteria</taxon>
        <taxon>Pseudomonadati</taxon>
        <taxon>Pseudomonadota</taxon>
        <taxon>Alphaproteobacteria</taxon>
        <taxon>Rhodobacterales</taxon>
        <taxon>Paracoccaceae</taxon>
        <taxon>Aliiroseovarius</taxon>
    </lineage>
</organism>
<dbReference type="Pfam" id="PF03352">
    <property type="entry name" value="Adenine_glyco"/>
    <property type="match status" value="1"/>
</dbReference>
<dbReference type="InterPro" id="IPR052891">
    <property type="entry name" value="DNA-3mA_glycosylase"/>
</dbReference>
<keyword evidence="2" id="KW-1185">Reference proteome</keyword>
<dbReference type="PANTHER" id="PTHR30037">
    <property type="entry name" value="DNA-3-METHYLADENINE GLYCOSYLASE 1"/>
    <property type="match status" value="1"/>
</dbReference>
<evidence type="ECO:0000313" key="1">
    <source>
        <dbReference type="EMBL" id="TQV67895.1"/>
    </source>
</evidence>
<proteinExistence type="predicted"/>
<dbReference type="InterPro" id="IPR005019">
    <property type="entry name" value="Adenine_glyco"/>
</dbReference>
<sequence>MQKFDDILMMAVERKGSFGAVLGDIDAPKSADELAALDDSAWLACFAKGIFQAGLAWQVIVNKWDGIEDAFFGFDVGRCALMSDDWFDQLLGDTRVIRSAPKIRSIQENAVFIQSVAAEAGSFGRKIGEWPAEDYFGLLDWLKANGARLGGNTGAYALRMMGRDGFMMTRDVVARLVAEGVIDKAPTSKAAKAAVQDAFNTWHEESGRSFTEISRVLAYSID</sequence>
<dbReference type="Proteomes" id="UP000315816">
    <property type="component" value="Unassembled WGS sequence"/>
</dbReference>
<reference evidence="1 2" key="1">
    <citation type="submission" date="2019-06" db="EMBL/GenBank/DDBJ databases">
        <title>A novel species of marine bacteria.</title>
        <authorList>
            <person name="Wang Y."/>
        </authorList>
    </citation>
    <scope>NUCLEOTIDE SEQUENCE [LARGE SCALE GENOMIC DNA]</scope>
    <source>
        <strain evidence="1 2">MA1-10</strain>
    </source>
</reference>
<dbReference type="OrthoDB" id="9795156at2"/>
<dbReference type="Gene3D" id="1.10.340.30">
    <property type="entry name" value="Hypothetical protein, domain 2"/>
    <property type="match status" value="1"/>
</dbReference>